<dbReference type="EMBL" id="KZ293646">
    <property type="protein sequence ID" value="PBL00933.1"/>
    <property type="molecule type" value="Genomic_DNA"/>
</dbReference>
<accession>A0A2H3EB42</accession>
<organism evidence="2 3">
    <name type="scientific">Armillaria gallica</name>
    <name type="common">Bulbous honey fungus</name>
    <name type="synonym">Armillaria bulbosa</name>
    <dbReference type="NCBI Taxonomy" id="47427"/>
    <lineage>
        <taxon>Eukaryota</taxon>
        <taxon>Fungi</taxon>
        <taxon>Dikarya</taxon>
        <taxon>Basidiomycota</taxon>
        <taxon>Agaricomycotina</taxon>
        <taxon>Agaricomycetes</taxon>
        <taxon>Agaricomycetidae</taxon>
        <taxon>Agaricales</taxon>
        <taxon>Marasmiineae</taxon>
        <taxon>Physalacriaceae</taxon>
        <taxon>Armillaria</taxon>
    </lineage>
</organism>
<dbReference type="AlphaFoldDB" id="A0A2H3EB42"/>
<protein>
    <recommendedName>
        <fullName evidence="1">F-box domain-containing protein</fullName>
    </recommendedName>
</protein>
<dbReference type="OrthoDB" id="3226064at2759"/>
<dbReference type="PROSITE" id="PS50181">
    <property type="entry name" value="FBOX"/>
    <property type="match status" value="1"/>
</dbReference>
<name>A0A2H3EB42_ARMGA</name>
<dbReference type="InParanoid" id="A0A2H3EB42"/>
<dbReference type="STRING" id="47427.A0A2H3EB42"/>
<dbReference type="InterPro" id="IPR001810">
    <property type="entry name" value="F-box_dom"/>
</dbReference>
<evidence type="ECO:0000259" key="1">
    <source>
        <dbReference type="PROSITE" id="PS50181"/>
    </source>
</evidence>
<gene>
    <name evidence="2" type="ORF">ARMGADRAFT_1160200</name>
</gene>
<dbReference type="OMA" id="CTHPKLA"/>
<sequence length="454" mass="51486">MSSPTTLFVIPPEIIQHILAFCHPLGVSAFSRTCRAAYNVVYSPNDQYLWRELIIHHFDDPRKSLRCTTSSIPLCYDWKMELQRRMMSSSIALNARGVSDDQLRFALETFISIIDDASPIPRSQAVPSNGLRWLACLLHQSRILYRQPPQELKQLVARLSVYFLFSDADEDEEYALISSGRRNESRCFAYDLRNYNMGNNWGPYLRDGSVNWLHVQHLMTVIWANLADLPERWKNVRPSVGLEATRAFSAPDIASQRDWAGVEGTWRRYVCFMDYRFVVSLLSCIGILQNTASDLFSFNFSNVFRGPRNKAYFTENVRFREATRLLEVKLRVVARDKLKFSNTDDDPAICNPLYPPLFFHGISRGVDGNGSVIEGMVKMGNDGAARYKFSEKVSVHDGTTQWSSEGVQVGSVASAAGVVGAWTTSIHDQGDPVGPFWLWKVSDDFPTDAVVDYT</sequence>
<evidence type="ECO:0000313" key="2">
    <source>
        <dbReference type="EMBL" id="PBL00933.1"/>
    </source>
</evidence>
<keyword evidence="3" id="KW-1185">Reference proteome</keyword>
<dbReference type="SUPFAM" id="SSF81383">
    <property type="entry name" value="F-box domain"/>
    <property type="match status" value="1"/>
</dbReference>
<evidence type="ECO:0000313" key="3">
    <source>
        <dbReference type="Proteomes" id="UP000217790"/>
    </source>
</evidence>
<reference evidence="3" key="1">
    <citation type="journal article" date="2017" name="Nat. Ecol. Evol.">
        <title>Genome expansion and lineage-specific genetic innovations in the forest pathogenic fungi Armillaria.</title>
        <authorList>
            <person name="Sipos G."/>
            <person name="Prasanna A.N."/>
            <person name="Walter M.C."/>
            <person name="O'Connor E."/>
            <person name="Balint B."/>
            <person name="Krizsan K."/>
            <person name="Kiss B."/>
            <person name="Hess J."/>
            <person name="Varga T."/>
            <person name="Slot J."/>
            <person name="Riley R."/>
            <person name="Boka B."/>
            <person name="Rigling D."/>
            <person name="Barry K."/>
            <person name="Lee J."/>
            <person name="Mihaltcheva S."/>
            <person name="LaButti K."/>
            <person name="Lipzen A."/>
            <person name="Waldron R."/>
            <person name="Moloney N.M."/>
            <person name="Sperisen C."/>
            <person name="Kredics L."/>
            <person name="Vagvoelgyi C."/>
            <person name="Patrignani A."/>
            <person name="Fitzpatrick D."/>
            <person name="Nagy I."/>
            <person name="Doyle S."/>
            <person name="Anderson J.B."/>
            <person name="Grigoriev I.V."/>
            <person name="Gueldener U."/>
            <person name="Muensterkoetter M."/>
            <person name="Nagy L.G."/>
        </authorList>
    </citation>
    <scope>NUCLEOTIDE SEQUENCE [LARGE SCALE GENOMIC DNA]</scope>
    <source>
        <strain evidence="3">Ar21-2</strain>
    </source>
</reference>
<dbReference type="InterPro" id="IPR036047">
    <property type="entry name" value="F-box-like_dom_sf"/>
</dbReference>
<dbReference type="Proteomes" id="UP000217790">
    <property type="component" value="Unassembled WGS sequence"/>
</dbReference>
<feature type="domain" description="F-box" evidence="1">
    <location>
        <begin position="4"/>
        <end position="53"/>
    </location>
</feature>
<proteinExistence type="predicted"/>